<accession>A0ABV3EZK7</accession>
<dbReference type="Gene3D" id="3.40.630.30">
    <property type="match status" value="1"/>
</dbReference>
<comment type="caution">
    <text evidence="2">The sequence shown here is derived from an EMBL/GenBank/DDBJ whole genome shotgun (WGS) entry which is preliminary data.</text>
</comment>
<dbReference type="Proteomes" id="UP001551584">
    <property type="component" value="Unassembled WGS sequence"/>
</dbReference>
<organism evidence="2 3">
    <name type="scientific">Streptomyces chilikensis</name>
    <dbReference type="NCBI Taxonomy" id="1194079"/>
    <lineage>
        <taxon>Bacteria</taxon>
        <taxon>Bacillati</taxon>
        <taxon>Actinomycetota</taxon>
        <taxon>Actinomycetes</taxon>
        <taxon>Kitasatosporales</taxon>
        <taxon>Streptomycetaceae</taxon>
        <taxon>Streptomyces</taxon>
    </lineage>
</organism>
<dbReference type="InterPro" id="IPR000182">
    <property type="entry name" value="GNAT_dom"/>
</dbReference>
<keyword evidence="3" id="KW-1185">Reference proteome</keyword>
<dbReference type="EMBL" id="JBEZNA010000123">
    <property type="protein sequence ID" value="MEU9581478.1"/>
    <property type="molecule type" value="Genomic_DNA"/>
</dbReference>
<protein>
    <submittedName>
        <fullName evidence="2">GNAT family N-acetyltransferase</fullName>
    </submittedName>
</protein>
<evidence type="ECO:0000259" key="1">
    <source>
        <dbReference type="PROSITE" id="PS51186"/>
    </source>
</evidence>
<dbReference type="PROSITE" id="PS51186">
    <property type="entry name" value="GNAT"/>
    <property type="match status" value="1"/>
</dbReference>
<gene>
    <name evidence="2" type="ORF">AB0D95_30135</name>
</gene>
<dbReference type="SUPFAM" id="SSF55729">
    <property type="entry name" value="Acyl-CoA N-acyltransferases (Nat)"/>
    <property type="match status" value="1"/>
</dbReference>
<dbReference type="Pfam" id="PF00583">
    <property type="entry name" value="Acetyltransf_1"/>
    <property type="match status" value="1"/>
</dbReference>
<sequence length="156" mass="16201">MVEVRSAAVTEAAAISRLLATVIRESYTGILESSIIERLVGTNCSLTRISAEIGVPGGAPSWLGWLVAADAGGQVVGAAAGGVPSPGEGELYVLCAAPDRRRHGVGSALLSALTERMRRNDAQRQSVSLPSAADPSLPFYTAHGFAGEGQRLSRRM</sequence>
<evidence type="ECO:0000313" key="2">
    <source>
        <dbReference type="EMBL" id="MEU9581478.1"/>
    </source>
</evidence>
<proteinExistence type="predicted"/>
<dbReference type="InterPro" id="IPR016181">
    <property type="entry name" value="Acyl_CoA_acyltransferase"/>
</dbReference>
<reference evidence="2 3" key="1">
    <citation type="submission" date="2024-06" db="EMBL/GenBank/DDBJ databases">
        <title>The Natural Products Discovery Center: Release of the First 8490 Sequenced Strains for Exploring Actinobacteria Biosynthetic Diversity.</title>
        <authorList>
            <person name="Kalkreuter E."/>
            <person name="Kautsar S.A."/>
            <person name="Yang D."/>
            <person name="Bader C.D."/>
            <person name="Teijaro C.N."/>
            <person name="Fluegel L."/>
            <person name="Davis C.M."/>
            <person name="Simpson J.R."/>
            <person name="Lauterbach L."/>
            <person name="Steele A.D."/>
            <person name="Gui C."/>
            <person name="Meng S."/>
            <person name="Li G."/>
            <person name="Viehrig K."/>
            <person name="Ye F."/>
            <person name="Su P."/>
            <person name="Kiefer A.F."/>
            <person name="Nichols A."/>
            <person name="Cepeda A.J."/>
            <person name="Yan W."/>
            <person name="Fan B."/>
            <person name="Jiang Y."/>
            <person name="Adhikari A."/>
            <person name="Zheng C.-J."/>
            <person name="Schuster L."/>
            <person name="Cowan T.M."/>
            <person name="Smanski M.J."/>
            <person name="Chevrette M.G."/>
            <person name="De Carvalho L.P.S."/>
            <person name="Shen B."/>
        </authorList>
    </citation>
    <scope>NUCLEOTIDE SEQUENCE [LARGE SCALE GENOMIC DNA]</scope>
    <source>
        <strain evidence="2 3">NPDC048117</strain>
    </source>
</reference>
<feature type="domain" description="N-acetyltransferase" evidence="1">
    <location>
        <begin position="2"/>
        <end position="156"/>
    </location>
</feature>
<dbReference type="CDD" id="cd04301">
    <property type="entry name" value="NAT_SF"/>
    <property type="match status" value="1"/>
</dbReference>
<dbReference type="RefSeq" id="WP_359278139.1">
    <property type="nucleotide sequence ID" value="NZ_JBEZNA010000123.1"/>
</dbReference>
<name>A0ABV3EZK7_9ACTN</name>
<evidence type="ECO:0000313" key="3">
    <source>
        <dbReference type="Proteomes" id="UP001551584"/>
    </source>
</evidence>